<dbReference type="InterPro" id="IPR044992">
    <property type="entry name" value="ChyE-like"/>
</dbReference>
<keyword evidence="3" id="KW-1185">Reference proteome</keyword>
<proteinExistence type="predicted"/>
<keyword evidence="2" id="KW-0315">Glutamine amidotransferase</keyword>
<accession>A0ABR8SD64</accession>
<dbReference type="SUPFAM" id="SSF52317">
    <property type="entry name" value="Class I glutamine amidotransferase-like"/>
    <property type="match status" value="1"/>
</dbReference>
<comment type="caution">
    <text evidence="2">The sequence shown here is derived from an EMBL/GenBank/DDBJ whole genome shotgun (WGS) entry which is preliminary data.</text>
</comment>
<gene>
    <name evidence="2" type="ORF">H9646_13200</name>
</gene>
<evidence type="ECO:0000313" key="2">
    <source>
        <dbReference type="EMBL" id="MBD7961434.1"/>
    </source>
</evidence>
<dbReference type="PANTHER" id="PTHR42695">
    <property type="entry name" value="GLUTAMINE AMIDOTRANSFERASE YLR126C-RELATED"/>
    <property type="match status" value="1"/>
</dbReference>
<dbReference type="InterPro" id="IPR017926">
    <property type="entry name" value="GATASE"/>
</dbReference>
<dbReference type="Gene3D" id="3.40.50.880">
    <property type="match status" value="1"/>
</dbReference>
<organism evidence="2 3">
    <name type="scientific">Comamonas avium</name>
    <dbReference type="NCBI Taxonomy" id="2762231"/>
    <lineage>
        <taxon>Bacteria</taxon>
        <taxon>Pseudomonadati</taxon>
        <taxon>Pseudomonadota</taxon>
        <taxon>Betaproteobacteria</taxon>
        <taxon>Burkholderiales</taxon>
        <taxon>Comamonadaceae</taxon>
        <taxon>Comamonas</taxon>
    </lineage>
</organism>
<name>A0ABR8SD64_9BURK</name>
<dbReference type="Pfam" id="PF00117">
    <property type="entry name" value="GATase"/>
    <property type="match status" value="1"/>
</dbReference>
<feature type="domain" description="Glutamine amidotransferase" evidence="1">
    <location>
        <begin position="47"/>
        <end position="176"/>
    </location>
</feature>
<protein>
    <submittedName>
        <fullName evidence="2">Type 1 glutamine amidotransferase</fullName>
    </submittedName>
</protein>
<dbReference type="InterPro" id="IPR029062">
    <property type="entry name" value="Class_I_gatase-like"/>
</dbReference>
<dbReference type="PANTHER" id="PTHR42695:SF5">
    <property type="entry name" value="GLUTAMINE AMIDOTRANSFERASE YLR126C-RELATED"/>
    <property type="match status" value="1"/>
</dbReference>
<evidence type="ECO:0000313" key="3">
    <source>
        <dbReference type="Proteomes" id="UP000634919"/>
    </source>
</evidence>
<dbReference type="CDD" id="cd01741">
    <property type="entry name" value="GATase1_1"/>
    <property type="match status" value="1"/>
</dbReference>
<reference evidence="2 3" key="1">
    <citation type="submission" date="2020-08" db="EMBL/GenBank/DDBJ databases">
        <title>A Genomic Blueprint of the Chicken Gut Microbiome.</title>
        <authorList>
            <person name="Gilroy R."/>
            <person name="Ravi A."/>
            <person name="Getino M."/>
            <person name="Pursley I."/>
            <person name="Horton D.L."/>
            <person name="Alikhan N.-F."/>
            <person name="Baker D."/>
            <person name="Gharbi K."/>
            <person name="Hall N."/>
            <person name="Watson M."/>
            <person name="Adriaenssens E.M."/>
            <person name="Foster-Nyarko E."/>
            <person name="Jarju S."/>
            <person name="Secka A."/>
            <person name="Antonio M."/>
            <person name="Oren A."/>
            <person name="Chaudhuri R."/>
            <person name="La Ragione R.M."/>
            <person name="Hildebrand F."/>
            <person name="Pallen M.J."/>
        </authorList>
    </citation>
    <scope>NUCLEOTIDE SEQUENCE [LARGE SCALE GENOMIC DNA]</scope>
    <source>
        <strain evidence="2 3">Sa2CVA6</strain>
    </source>
</reference>
<dbReference type="EMBL" id="JACSQK010000006">
    <property type="protein sequence ID" value="MBD7961434.1"/>
    <property type="molecule type" value="Genomic_DNA"/>
</dbReference>
<dbReference type="Proteomes" id="UP000634919">
    <property type="component" value="Unassembled WGS sequence"/>
</dbReference>
<evidence type="ECO:0000259" key="1">
    <source>
        <dbReference type="Pfam" id="PF00117"/>
    </source>
</evidence>
<sequence>MKPIAILQHEATQGPGVFEEYLSSQGITYELITPCVKGCMSWHVGDYRGVVVLGSNHCANEPLQWIEQECSLLQDALAHDIPVLGHCFGAQMLARAMGARVRRNPCPNIGWSNVWVTRQAQERLQLPREITQFNWHYDTFEIPSGAIRSLYGTFCLNKGFLHWRNWAFQGHLEVTAQSVQAWCDEGHEELSQAYGPAVQSEAQILSQLPLRISALRATAVQVYGAWTQQLNRPVHVYLGGLPDVPPDVQPDPKLSVYAQPHSGQAVQFQASLAEKTKDILNNASRSRLARSASSKA</sequence>